<sequence length="98" mass="11031">MSLEVLRVLEVSQVSRSITCPLKTLNYVMSLLRDECSFPFASRAIEIFLTSRDIDMPPASRGIHIFLASRDIDMPLASQGIDIFLASRDTDMPLQVKE</sequence>
<proteinExistence type="predicted"/>
<dbReference type="Proteomes" id="UP001233172">
    <property type="component" value="Unassembled WGS sequence"/>
</dbReference>
<protein>
    <submittedName>
        <fullName evidence="1">Uncharacterized protein</fullName>
    </submittedName>
</protein>
<evidence type="ECO:0000313" key="1">
    <source>
        <dbReference type="EMBL" id="KAK0059905.1"/>
    </source>
</evidence>
<keyword evidence="2" id="KW-1185">Reference proteome</keyword>
<reference evidence="1" key="2">
    <citation type="submission" date="2023-04" db="EMBL/GenBank/DDBJ databases">
        <authorList>
            <person name="Bu L."/>
            <person name="Lu L."/>
            <person name="Laidemitt M.R."/>
            <person name="Zhang S.M."/>
            <person name="Mutuku M."/>
            <person name="Mkoji G."/>
            <person name="Steinauer M."/>
            <person name="Loker E.S."/>
        </authorList>
    </citation>
    <scope>NUCLEOTIDE SEQUENCE</scope>
    <source>
        <strain evidence="1">KasaAsao</strain>
        <tissue evidence="1">Whole Snail</tissue>
    </source>
</reference>
<name>A0AAD8BSJ0_BIOPF</name>
<reference evidence="1" key="1">
    <citation type="journal article" date="2023" name="PLoS Negl. Trop. Dis.">
        <title>A genome sequence for Biomphalaria pfeifferi, the major vector snail for the human-infecting parasite Schistosoma mansoni.</title>
        <authorList>
            <person name="Bu L."/>
            <person name="Lu L."/>
            <person name="Laidemitt M.R."/>
            <person name="Zhang S.M."/>
            <person name="Mutuku M."/>
            <person name="Mkoji G."/>
            <person name="Steinauer M."/>
            <person name="Loker E.S."/>
        </authorList>
    </citation>
    <scope>NUCLEOTIDE SEQUENCE</scope>
    <source>
        <strain evidence="1">KasaAsao</strain>
    </source>
</reference>
<accession>A0AAD8BSJ0</accession>
<gene>
    <name evidence="1" type="ORF">Bpfe_010764</name>
</gene>
<comment type="caution">
    <text evidence="1">The sequence shown here is derived from an EMBL/GenBank/DDBJ whole genome shotgun (WGS) entry which is preliminary data.</text>
</comment>
<organism evidence="1 2">
    <name type="scientific">Biomphalaria pfeifferi</name>
    <name type="common">Bloodfluke planorb</name>
    <name type="synonym">Freshwater snail</name>
    <dbReference type="NCBI Taxonomy" id="112525"/>
    <lineage>
        <taxon>Eukaryota</taxon>
        <taxon>Metazoa</taxon>
        <taxon>Spiralia</taxon>
        <taxon>Lophotrochozoa</taxon>
        <taxon>Mollusca</taxon>
        <taxon>Gastropoda</taxon>
        <taxon>Heterobranchia</taxon>
        <taxon>Euthyneura</taxon>
        <taxon>Panpulmonata</taxon>
        <taxon>Hygrophila</taxon>
        <taxon>Lymnaeoidea</taxon>
        <taxon>Planorbidae</taxon>
        <taxon>Biomphalaria</taxon>
    </lineage>
</organism>
<evidence type="ECO:0000313" key="2">
    <source>
        <dbReference type="Proteomes" id="UP001233172"/>
    </source>
</evidence>
<dbReference type="EMBL" id="JASAOG010000039">
    <property type="protein sequence ID" value="KAK0059905.1"/>
    <property type="molecule type" value="Genomic_DNA"/>
</dbReference>
<dbReference type="AlphaFoldDB" id="A0AAD8BSJ0"/>